<dbReference type="FunFam" id="3.40.50.300:FF:000489">
    <property type="entry name" value="Primosome assembly protein PriA"/>
    <property type="match status" value="1"/>
</dbReference>
<dbReference type="GO" id="GO:1990077">
    <property type="term" value="C:primosome complex"/>
    <property type="evidence" value="ECO:0007669"/>
    <property type="project" value="UniProtKB-UniRule"/>
</dbReference>
<feature type="domain" description="Helicase ATP-binding" evidence="13">
    <location>
        <begin position="212"/>
        <end position="378"/>
    </location>
</feature>
<evidence type="ECO:0000256" key="11">
    <source>
        <dbReference type="ARBA" id="ARBA00048988"/>
    </source>
</evidence>
<evidence type="ECO:0000256" key="12">
    <source>
        <dbReference type="HAMAP-Rule" id="MF_00983"/>
    </source>
</evidence>
<feature type="binding site" evidence="12">
    <location>
        <position position="446"/>
    </location>
    <ligand>
        <name>Zn(2+)</name>
        <dbReference type="ChEBI" id="CHEBI:29105"/>
        <label>2</label>
    </ligand>
</feature>
<keyword evidence="4 12" id="KW-0547">Nucleotide-binding</keyword>
<protein>
    <recommendedName>
        <fullName evidence="12">Replication restart protein PriA</fullName>
    </recommendedName>
    <alternativeName>
        <fullName evidence="12">ATP-dependent DNA helicase PriA</fullName>
        <ecNumber evidence="12">5.6.2.4</ecNumber>
    </alternativeName>
    <alternativeName>
        <fullName evidence="12">DNA 3'-5' helicase PriA</fullName>
    </alternativeName>
</protein>
<dbReference type="PROSITE" id="PS51192">
    <property type="entry name" value="HELICASE_ATP_BIND_1"/>
    <property type="match status" value="1"/>
</dbReference>
<keyword evidence="7 12" id="KW-0862">Zinc</keyword>
<reference evidence="14 15" key="1">
    <citation type="submission" date="2019-02" db="EMBL/GenBank/DDBJ databases">
        <authorList>
            <person name="Manzano-Marin A."/>
            <person name="Manzano-Marin A."/>
        </authorList>
    </citation>
    <scope>NUCLEOTIDE SEQUENCE [LARGE SCALE GENOMIC DNA]</scope>
    <source>
        <strain evidence="14 15">ErCisplendens/pseudotsugae</strain>
    </source>
</reference>
<proteinExistence type="inferred from homology"/>
<keyword evidence="1 12" id="KW-0639">Primosome</keyword>
<dbReference type="GO" id="GO:0006310">
    <property type="term" value="P:DNA recombination"/>
    <property type="evidence" value="ECO:0007669"/>
    <property type="project" value="InterPro"/>
</dbReference>
<evidence type="ECO:0000256" key="1">
    <source>
        <dbReference type="ARBA" id="ARBA00022515"/>
    </source>
</evidence>
<evidence type="ECO:0000259" key="13">
    <source>
        <dbReference type="PROSITE" id="PS51192"/>
    </source>
</evidence>
<feature type="binding site" evidence="12">
    <location>
        <position position="437"/>
    </location>
    <ligand>
        <name>Zn(2+)</name>
        <dbReference type="ChEBI" id="CHEBI:29105"/>
        <label>1</label>
    </ligand>
</feature>
<evidence type="ECO:0000256" key="9">
    <source>
        <dbReference type="ARBA" id="ARBA00023125"/>
    </source>
</evidence>
<keyword evidence="9 12" id="KW-0238">DNA-binding</keyword>
<dbReference type="Pfam" id="PF17764">
    <property type="entry name" value="PriA_3primeBD"/>
    <property type="match status" value="1"/>
</dbReference>
<evidence type="ECO:0000313" key="14">
    <source>
        <dbReference type="EMBL" id="VFP80765.1"/>
    </source>
</evidence>
<dbReference type="PANTHER" id="PTHR30580:SF0">
    <property type="entry name" value="PRIMOSOMAL PROTEIN N"/>
    <property type="match status" value="1"/>
</dbReference>
<dbReference type="NCBIfam" id="TIGR00595">
    <property type="entry name" value="priA"/>
    <property type="match status" value="1"/>
</dbReference>
<feature type="binding site" evidence="12">
    <location>
        <position position="477"/>
    </location>
    <ligand>
        <name>Zn(2+)</name>
        <dbReference type="ChEBI" id="CHEBI:29105"/>
        <label>1</label>
    </ligand>
</feature>
<dbReference type="PANTHER" id="PTHR30580">
    <property type="entry name" value="PRIMOSOMAL PROTEIN N"/>
    <property type="match status" value="1"/>
</dbReference>
<comment type="cofactor">
    <cofactor evidence="12">
        <name>Zn(2+)</name>
        <dbReference type="ChEBI" id="CHEBI:29105"/>
    </cofactor>
    <text evidence="12">Binds 2 zinc ions per subunit.</text>
</comment>
<feature type="binding site" evidence="12">
    <location>
        <position position="440"/>
    </location>
    <ligand>
        <name>Zn(2+)</name>
        <dbReference type="ChEBI" id="CHEBI:29105"/>
        <label>1</label>
    </ligand>
</feature>
<organism evidence="14 15">
    <name type="scientific">Candidatus Erwinia haradaeae</name>
    <dbReference type="NCBI Taxonomy" id="1922217"/>
    <lineage>
        <taxon>Bacteria</taxon>
        <taxon>Pseudomonadati</taxon>
        <taxon>Pseudomonadota</taxon>
        <taxon>Gammaproteobacteria</taxon>
        <taxon>Enterobacterales</taxon>
        <taxon>Erwiniaceae</taxon>
        <taxon>Erwinia</taxon>
    </lineage>
</organism>
<dbReference type="GO" id="GO:0003677">
    <property type="term" value="F:DNA binding"/>
    <property type="evidence" value="ECO:0007669"/>
    <property type="project" value="UniProtKB-UniRule"/>
</dbReference>
<dbReference type="InterPro" id="IPR041236">
    <property type="entry name" value="PriA_C"/>
</dbReference>
<feature type="binding site" evidence="12">
    <location>
        <position position="467"/>
    </location>
    <ligand>
        <name>Zn(2+)</name>
        <dbReference type="ChEBI" id="CHEBI:29105"/>
        <label>2</label>
    </ligand>
</feature>
<comment type="catalytic activity">
    <reaction evidence="11 12">
        <text>ATP + H2O = ADP + phosphate + H(+)</text>
        <dbReference type="Rhea" id="RHEA:13065"/>
        <dbReference type="ChEBI" id="CHEBI:15377"/>
        <dbReference type="ChEBI" id="CHEBI:15378"/>
        <dbReference type="ChEBI" id="CHEBI:30616"/>
        <dbReference type="ChEBI" id="CHEBI:43474"/>
        <dbReference type="ChEBI" id="CHEBI:456216"/>
        <dbReference type="EC" id="5.6.2.4"/>
    </reaction>
</comment>
<evidence type="ECO:0000256" key="6">
    <source>
        <dbReference type="ARBA" id="ARBA00022806"/>
    </source>
</evidence>
<dbReference type="Pfam" id="PF18074">
    <property type="entry name" value="PriA_C"/>
    <property type="match status" value="1"/>
</dbReference>
<keyword evidence="6 12" id="KW-0347">Helicase</keyword>
<keyword evidence="3 12" id="KW-0479">Metal-binding</keyword>
<comment type="function">
    <text evidence="12">Initiates the restart of stalled replication forks, which reloads the replicative helicase on sites other than the origin of replication. Recognizes and binds to abandoned replication forks and remodels them to uncover a helicase loading site. Promotes assembly of the primosome at these replication forks.</text>
</comment>
<comment type="catalytic activity">
    <reaction evidence="12">
        <text>Couples ATP hydrolysis with the unwinding of duplex DNA by translocating in the 3'-5' direction.</text>
        <dbReference type="EC" id="5.6.2.4"/>
    </reaction>
</comment>
<feature type="binding site" evidence="12">
    <location>
        <position position="464"/>
    </location>
    <ligand>
        <name>Zn(2+)</name>
        <dbReference type="ChEBI" id="CHEBI:29105"/>
        <label>2</label>
    </ligand>
</feature>
<accession>A0A451D4Z6</accession>
<sequence length="734" mass="84338">MSIAHVALPLTHVNNLIYLIPPHLNNIVIGGRVSVPFCNRIMIGIVIKVFHKYDDLLYNQLPTIEQSLDVCSLYDPALWRTLHWAANYYHFSLGKILLNAIPILLRRGYAIKNIPINRNKINDLRSYSTQSNSLQSYNKKKIITTFSHIQDLQEKSNLKDITKTKLKFPHTKQLNSIAPCTQKQKDSLHNHSIVKLIEQLNTEQATAVSTIRNTDHQFSTWILTGMAGSGKTAVYLNFIGEILKKGRQALILVPEIHLISQTISLVQQKLHASTATLHSQLHHKTHLNTWQKARDGKIAIMIGTRSVLFSPLNKLGVIILDNEHDSSYIQTNGFRYNARDLAILRAKQEKIPIIMISSTPSLETLYNIQLSKYHHINLSQPHQNIKTVHPILVDLKDTKLNNGLSITLINKINQHLTLNNQVLLFLNRRGFSSSILCHECGWRSKCLRCNRNYTFHKIKNKLFCHHCDGQRNIPKQCLKCGSTHIVSIGMGTEKLEQNLKTLFPLTPLTRIDRDTMQAHSTLEKKLDKIKYGGAHILIGTQMISKIDNFPYVTLFSLINVDQVLFSTNFRAAERFAQLYTQVFERALSRNKQVEVILQTHHPQHPLLQTLLYNGYHEFAKKELKERKNAFLPPCFSCFLFCAEDYNKHKARQFLKQILILLQSSPLYDPLICKIIGPIPSLQAKNRGRYRWKILIRHPSHSALHRLVKTTLSLVEDLPQAHKIMWTFGMNHMEN</sequence>
<evidence type="ECO:0000256" key="8">
    <source>
        <dbReference type="ARBA" id="ARBA00022840"/>
    </source>
</evidence>
<evidence type="ECO:0000313" key="15">
    <source>
        <dbReference type="Proteomes" id="UP000294338"/>
    </source>
</evidence>
<comment type="subunit">
    <text evidence="12">Component of the replication restart primosome.</text>
</comment>
<dbReference type="SUPFAM" id="SSF52540">
    <property type="entry name" value="P-loop containing nucleoside triphosphate hydrolases"/>
    <property type="match status" value="2"/>
</dbReference>
<dbReference type="AlphaFoldDB" id="A0A451D4Z6"/>
<feature type="binding site" evidence="12">
    <location>
        <position position="480"/>
    </location>
    <ligand>
        <name>Zn(2+)</name>
        <dbReference type="ChEBI" id="CHEBI:29105"/>
        <label>1</label>
    </ligand>
</feature>
<evidence type="ECO:0000256" key="7">
    <source>
        <dbReference type="ARBA" id="ARBA00022833"/>
    </source>
</evidence>
<name>A0A451D4Z6_9GAMM</name>
<dbReference type="Gene3D" id="3.40.50.300">
    <property type="entry name" value="P-loop containing nucleotide triphosphate hydrolases"/>
    <property type="match status" value="1"/>
</dbReference>
<dbReference type="GO" id="GO:0006270">
    <property type="term" value="P:DNA replication initiation"/>
    <property type="evidence" value="ECO:0007669"/>
    <property type="project" value="TreeGrafter"/>
</dbReference>
<feature type="binding site" evidence="12">
    <location>
        <position position="449"/>
    </location>
    <ligand>
        <name>Zn(2+)</name>
        <dbReference type="ChEBI" id="CHEBI:29105"/>
        <label>2</label>
    </ligand>
</feature>
<dbReference type="GO" id="GO:0005524">
    <property type="term" value="F:ATP binding"/>
    <property type="evidence" value="ECO:0007669"/>
    <property type="project" value="UniProtKB-UniRule"/>
</dbReference>
<dbReference type="InterPro" id="IPR005259">
    <property type="entry name" value="PriA"/>
</dbReference>
<gene>
    <name evidence="12 14" type="primary">priA</name>
    <name evidence="14" type="ORF">ERCISPPS3390_654</name>
</gene>
<evidence type="ECO:0000256" key="4">
    <source>
        <dbReference type="ARBA" id="ARBA00022741"/>
    </source>
</evidence>
<dbReference type="InterPro" id="IPR041222">
    <property type="entry name" value="PriA_3primeBD"/>
</dbReference>
<dbReference type="InterPro" id="IPR027417">
    <property type="entry name" value="P-loop_NTPase"/>
</dbReference>
<comment type="similarity">
    <text evidence="12">Belongs to the helicase family. PriA subfamily.</text>
</comment>
<keyword evidence="8 12" id="KW-0067">ATP-binding</keyword>
<dbReference type="GO" id="GO:0006269">
    <property type="term" value="P:DNA replication, synthesis of primer"/>
    <property type="evidence" value="ECO:0007669"/>
    <property type="project" value="UniProtKB-KW"/>
</dbReference>
<dbReference type="RefSeq" id="WP_197095367.1">
    <property type="nucleotide sequence ID" value="NZ_LR217705.1"/>
</dbReference>
<keyword evidence="2 12" id="KW-0235">DNA replication</keyword>
<dbReference type="EC" id="5.6.2.4" evidence="12"/>
<dbReference type="Gene3D" id="3.40.1440.60">
    <property type="entry name" value="PriA, 3(prime) DNA-binding domain"/>
    <property type="match status" value="1"/>
</dbReference>
<keyword evidence="5 12" id="KW-0378">Hydrolase</keyword>
<dbReference type="GO" id="GO:0016887">
    <property type="term" value="F:ATP hydrolysis activity"/>
    <property type="evidence" value="ECO:0007669"/>
    <property type="project" value="RHEA"/>
</dbReference>
<dbReference type="SMART" id="SM00487">
    <property type="entry name" value="DEXDc"/>
    <property type="match status" value="1"/>
</dbReference>
<dbReference type="InterPro" id="IPR011545">
    <property type="entry name" value="DEAD/DEAH_box_helicase_dom"/>
</dbReference>
<dbReference type="EMBL" id="LR217705">
    <property type="protein sequence ID" value="VFP80765.1"/>
    <property type="molecule type" value="Genomic_DNA"/>
</dbReference>
<dbReference type="InterPro" id="IPR014001">
    <property type="entry name" value="Helicase_ATP-bd"/>
</dbReference>
<evidence type="ECO:0000256" key="5">
    <source>
        <dbReference type="ARBA" id="ARBA00022801"/>
    </source>
</evidence>
<dbReference type="HAMAP" id="MF_00983">
    <property type="entry name" value="PriA"/>
    <property type="match status" value="1"/>
</dbReference>
<dbReference type="InterPro" id="IPR042115">
    <property type="entry name" value="PriA_3primeBD_sf"/>
</dbReference>
<dbReference type="GO" id="GO:0043138">
    <property type="term" value="F:3'-5' DNA helicase activity"/>
    <property type="evidence" value="ECO:0007669"/>
    <property type="project" value="UniProtKB-EC"/>
</dbReference>
<evidence type="ECO:0000256" key="2">
    <source>
        <dbReference type="ARBA" id="ARBA00022705"/>
    </source>
</evidence>
<keyword evidence="10 12" id="KW-0413">Isomerase</keyword>
<dbReference type="Proteomes" id="UP000294338">
    <property type="component" value="Chromosome 1"/>
</dbReference>
<dbReference type="GO" id="GO:0008270">
    <property type="term" value="F:zinc ion binding"/>
    <property type="evidence" value="ECO:0007669"/>
    <property type="project" value="UniProtKB-UniRule"/>
</dbReference>
<dbReference type="GO" id="GO:0006302">
    <property type="term" value="P:double-strand break repair"/>
    <property type="evidence" value="ECO:0007669"/>
    <property type="project" value="InterPro"/>
</dbReference>
<evidence type="ECO:0000256" key="3">
    <source>
        <dbReference type="ARBA" id="ARBA00022723"/>
    </source>
</evidence>
<evidence type="ECO:0000256" key="10">
    <source>
        <dbReference type="ARBA" id="ARBA00023235"/>
    </source>
</evidence>
<dbReference type="Pfam" id="PF00270">
    <property type="entry name" value="DEAD"/>
    <property type="match status" value="1"/>
</dbReference>